<evidence type="ECO:0000313" key="1">
    <source>
        <dbReference type="EMBL" id="MDD7972971.1"/>
    </source>
</evidence>
<reference evidence="1" key="1">
    <citation type="submission" date="2023-02" db="EMBL/GenBank/DDBJ databases">
        <title>Description of Roseinatronobacter alkalisoli sp. nov., an alkaliphilic bacerium isolated from soda soil.</title>
        <authorList>
            <person name="Wei W."/>
        </authorList>
    </citation>
    <scope>NUCLEOTIDE SEQUENCE</scope>
    <source>
        <strain evidence="1">HJB301</strain>
    </source>
</reference>
<protein>
    <submittedName>
        <fullName evidence="1">Uncharacterized protein</fullName>
    </submittedName>
</protein>
<keyword evidence="2" id="KW-1185">Reference proteome</keyword>
<comment type="caution">
    <text evidence="1">The sequence shown here is derived from an EMBL/GenBank/DDBJ whole genome shotgun (WGS) entry which is preliminary data.</text>
</comment>
<dbReference type="EMBL" id="JAQZSM010000022">
    <property type="protein sequence ID" value="MDD7972971.1"/>
    <property type="molecule type" value="Genomic_DNA"/>
</dbReference>
<evidence type="ECO:0000313" key="2">
    <source>
        <dbReference type="Proteomes" id="UP001431784"/>
    </source>
</evidence>
<accession>A0ABT5TCW5</accession>
<dbReference type="Proteomes" id="UP001431784">
    <property type="component" value="Unassembled WGS sequence"/>
</dbReference>
<name>A0ABT5TCW5_9RHOB</name>
<proteinExistence type="predicted"/>
<gene>
    <name evidence="1" type="ORF">PUT78_17940</name>
</gene>
<dbReference type="RefSeq" id="WP_274353646.1">
    <property type="nucleotide sequence ID" value="NZ_JAQZSM010000022.1"/>
</dbReference>
<sequence length="112" mass="12149">MTNFSFQAHHTFPASLLERFAPEISALFNDNPINPFSANAARNFVPLFEDPAMAQAWAAAHPSGSGVFGANIHPNGNPHTGLRAFLAAELVNIFDVELGFTENQRIASLNQL</sequence>
<organism evidence="1 2">
    <name type="scientific">Roseinatronobacter alkalisoli</name>
    <dbReference type="NCBI Taxonomy" id="3028235"/>
    <lineage>
        <taxon>Bacteria</taxon>
        <taxon>Pseudomonadati</taxon>
        <taxon>Pseudomonadota</taxon>
        <taxon>Alphaproteobacteria</taxon>
        <taxon>Rhodobacterales</taxon>
        <taxon>Paracoccaceae</taxon>
        <taxon>Roseinatronobacter</taxon>
    </lineage>
</organism>